<dbReference type="InterPro" id="IPR011006">
    <property type="entry name" value="CheY-like_superfamily"/>
</dbReference>
<evidence type="ECO:0000256" key="1">
    <source>
        <dbReference type="ARBA" id="ARBA00022553"/>
    </source>
</evidence>
<comment type="caution">
    <text evidence="4">The sequence shown here is derived from an EMBL/GenBank/DDBJ whole genome shotgun (WGS) entry which is preliminary data.</text>
</comment>
<proteinExistence type="predicted"/>
<dbReference type="PROSITE" id="PS50110">
    <property type="entry name" value="RESPONSE_REGULATORY"/>
    <property type="match status" value="1"/>
</dbReference>
<dbReference type="SMART" id="SM00448">
    <property type="entry name" value="REC"/>
    <property type="match status" value="1"/>
</dbReference>
<dbReference type="Proteomes" id="UP000290849">
    <property type="component" value="Unassembled WGS sequence"/>
</dbReference>
<name>A0A4Q1HML4_9BURK</name>
<dbReference type="PANTHER" id="PTHR44591">
    <property type="entry name" value="STRESS RESPONSE REGULATOR PROTEIN 1"/>
    <property type="match status" value="1"/>
</dbReference>
<dbReference type="PANTHER" id="PTHR44591:SF3">
    <property type="entry name" value="RESPONSE REGULATORY DOMAIN-CONTAINING PROTEIN"/>
    <property type="match status" value="1"/>
</dbReference>
<evidence type="ECO:0000259" key="3">
    <source>
        <dbReference type="PROSITE" id="PS50110"/>
    </source>
</evidence>
<reference evidence="4 5" key="1">
    <citation type="journal article" date="2017" name="Int. J. Syst. Evol. Microbiol.">
        <title>Achromobacter aloeverae sp. nov., isolated from the root of Aloe vera (L.) Burm.f.</title>
        <authorList>
            <person name="Kuncharoen N."/>
            <person name="Muramatsu Y."/>
            <person name="Shibata C."/>
            <person name="Kamakura Y."/>
            <person name="Nakagawa Y."/>
            <person name="Tanasupawat S."/>
        </authorList>
    </citation>
    <scope>NUCLEOTIDE SEQUENCE [LARGE SCALE GENOMIC DNA]</scope>
    <source>
        <strain evidence="4 5">AVA-1</strain>
    </source>
</reference>
<dbReference type="OrthoDB" id="9800897at2"/>
<feature type="domain" description="Response regulatory" evidence="3">
    <location>
        <begin position="3"/>
        <end position="117"/>
    </location>
</feature>
<dbReference type="AlphaFoldDB" id="A0A4Q1HML4"/>
<sequence length="120" mass="13261">MALILVADDEVLLAEVLGEVLADAGHEVMIAQHGKRALELIRERRPALVISDFMMPIMTGLELANAVRADEDLRDLPIIMVTGAQGHIARENRPLFTDVLDKPYDLDQLLALVERIVANP</sequence>
<dbReference type="InterPro" id="IPR001789">
    <property type="entry name" value="Sig_transdc_resp-reg_receiver"/>
</dbReference>
<protein>
    <submittedName>
        <fullName evidence="4">Response regulator</fullName>
    </submittedName>
</protein>
<feature type="modified residue" description="4-aspartylphosphate" evidence="2">
    <location>
        <position position="52"/>
    </location>
</feature>
<dbReference type="SUPFAM" id="SSF52172">
    <property type="entry name" value="CheY-like"/>
    <property type="match status" value="1"/>
</dbReference>
<gene>
    <name evidence="4" type="ORF">C7R54_00120</name>
</gene>
<keyword evidence="5" id="KW-1185">Reference proteome</keyword>
<dbReference type="Pfam" id="PF00072">
    <property type="entry name" value="Response_reg"/>
    <property type="match status" value="1"/>
</dbReference>
<evidence type="ECO:0000256" key="2">
    <source>
        <dbReference type="PROSITE-ProRule" id="PRU00169"/>
    </source>
</evidence>
<dbReference type="InterPro" id="IPR050595">
    <property type="entry name" value="Bact_response_regulator"/>
</dbReference>
<dbReference type="GO" id="GO:0000160">
    <property type="term" value="P:phosphorelay signal transduction system"/>
    <property type="evidence" value="ECO:0007669"/>
    <property type="project" value="InterPro"/>
</dbReference>
<keyword evidence="1 2" id="KW-0597">Phosphoprotein</keyword>
<dbReference type="RefSeq" id="WP_129148177.1">
    <property type="nucleotide sequence ID" value="NZ_JBHSDO010000016.1"/>
</dbReference>
<dbReference type="EMBL" id="PYAL01000001">
    <property type="protein sequence ID" value="RXN92214.1"/>
    <property type="molecule type" value="Genomic_DNA"/>
</dbReference>
<dbReference type="Gene3D" id="3.40.50.2300">
    <property type="match status" value="1"/>
</dbReference>
<organism evidence="4 5">
    <name type="scientific">Achromobacter aloeverae</name>
    <dbReference type="NCBI Taxonomy" id="1750518"/>
    <lineage>
        <taxon>Bacteria</taxon>
        <taxon>Pseudomonadati</taxon>
        <taxon>Pseudomonadota</taxon>
        <taxon>Betaproteobacteria</taxon>
        <taxon>Burkholderiales</taxon>
        <taxon>Alcaligenaceae</taxon>
        <taxon>Achromobacter</taxon>
    </lineage>
</organism>
<evidence type="ECO:0000313" key="5">
    <source>
        <dbReference type="Proteomes" id="UP000290849"/>
    </source>
</evidence>
<accession>A0A4Q1HML4</accession>
<evidence type="ECO:0000313" key="4">
    <source>
        <dbReference type="EMBL" id="RXN92214.1"/>
    </source>
</evidence>